<keyword evidence="11" id="KW-1185">Reference proteome</keyword>
<dbReference type="PANTHER" id="PTHR47634">
    <property type="entry name" value="PROTEIN KINASE DOMAIN-CONTAINING PROTEIN-RELATED"/>
    <property type="match status" value="1"/>
</dbReference>
<dbReference type="EC" id="2.7.11.1" evidence="1"/>
<dbReference type="SUPFAM" id="SSF56112">
    <property type="entry name" value="Protein kinase-like (PK-like)"/>
    <property type="match status" value="1"/>
</dbReference>
<evidence type="ECO:0000256" key="4">
    <source>
        <dbReference type="ARBA" id="ARBA00022741"/>
    </source>
</evidence>
<keyword evidence="4" id="KW-0547">Nucleotide-binding</keyword>
<dbReference type="InterPro" id="IPR011009">
    <property type="entry name" value="Kinase-like_dom_sf"/>
</dbReference>
<comment type="caution">
    <text evidence="10">The sequence shown here is derived from an EMBL/GenBank/DDBJ whole genome shotgun (WGS) entry which is preliminary data.</text>
</comment>
<keyword evidence="6" id="KW-0067">ATP-binding</keyword>
<evidence type="ECO:0000256" key="1">
    <source>
        <dbReference type="ARBA" id="ARBA00012513"/>
    </source>
</evidence>
<sequence length="250" mass="28759">MPGARLEVEVLKSAIKQMLKALDYIHTECKLVHTDIKADNIMQELNDTAVLEKFVQDELEKPSPRKIIGDRVVYPSRLFDPPQQFGRALLCDFGSAVQGEEERNHNAQPEIYRSPEVMLMVDWSYPADIWNLGVMVNLVTFEGDLLFTGQHPTLGRYITRAHLAEIIGLLGPPPQDLVQRGVRGPEFFDEDGKWKVDDVEIHQRTLEESECYLEGKEKAKFLKFIRSMLQWRPEDRKTALALLEDPWLNS</sequence>
<dbReference type="Gene3D" id="1.10.510.10">
    <property type="entry name" value="Transferase(Phosphotransferase) domain 1"/>
    <property type="match status" value="1"/>
</dbReference>
<keyword evidence="2" id="KW-0723">Serine/threonine-protein kinase</keyword>
<evidence type="ECO:0000256" key="7">
    <source>
        <dbReference type="ARBA" id="ARBA00047899"/>
    </source>
</evidence>
<dbReference type="AlphaFoldDB" id="A0A9W4MUF1"/>
<dbReference type="GO" id="GO:0005524">
    <property type="term" value="F:ATP binding"/>
    <property type="evidence" value="ECO:0007669"/>
    <property type="project" value="UniProtKB-KW"/>
</dbReference>
<evidence type="ECO:0000256" key="8">
    <source>
        <dbReference type="ARBA" id="ARBA00048679"/>
    </source>
</evidence>
<evidence type="ECO:0000256" key="3">
    <source>
        <dbReference type="ARBA" id="ARBA00022679"/>
    </source>
</evidence>
<name>A0A9W4MUF1_PENOL</name>
<dbReference type="GO" id="GO:0004674">
    <property type="term" value="F:protein serine/threonine kinase activity"/>
    <property type="evidence" value="ECO:0007669"/>
    <property type="project" value="UniProtKB-KW"/>
</dbReference>
<dbReference type="GO" id="GO:0000245">
    <property type="term" value="P:spliceosomal complex assembly"/>
    <property type="evidence" value="ECO:0007669"/>
    <property type="project" value="TreeGrafter"/>
</dbReference>
<dbReference type="Pfam" id="PF00069">
    <property type="entry name" value="Pkinase"/>
    <property type="match status" value="1"/>
</dbReference>
<protein>
    <recommendedName>
        <fullName evidence="1">non-specific serine/threonine protein kinase</fullName>
        <ecNumber evidence="1">2.7.11.1</ecNumber>
    </recommendedName>
</protein>
<evidence type="ECO:0000259" key="9">
    <source>
        <dbReference type="PROSITE" id="PS50011"/>
    </source>
</evidence>
<evidence type="ECO:0000256" key="2">
    <source>
        <dbReference type="ARBA" id="ARBA00022527"/>
    </source>
</evidence>
<gene>
    <name evidence="10" type="ORF">POLS_LOCUS4181</name>
</gene>
<proteinExistence type="predicted"/>
<evidence type="ECO:0000313" key="10">
    <source>
        <dbReference type="EMBL" id="CAG8083491.1"/>
    </source>
</evidence>
<evidence type="ECO:0000256" key="5">
    <source>
        <dbReference type="ARBA" id="ARBA00022777"/>
    </source>
</evidence>
<evidence type="ECO:0000313" key="11">
    <source>
        <dbReference type="Proteomes" id="UP001153618"/>
    </source>
</evidence>
<dbReference type="PROSITE" id="PS50011">
    <property type="entry name" value="PROTEIN_KINASE_DOM"/>
    <property type="match status" value="1"/>
</dbReference>
<dbReference type="Proteomes" id="UP001153618">
    <property type="component" value="Unassembled WGS sequence"/>
</dbReference>
<dbReference type="InterPro" id="IPR051334">
    <property type="entry name" value="SRPK"/>
</dbReference>
<feature type="domain" description="Protein kinase" evidence="9">
    <location>
        <begin position="1"/>
        <end position="248"/>
    </location>
</feature>
<comment type="catalytic activity">
    <reaction evidence="8">
        <text>L-seryl-[protein] + ATP = O-phospho-L-seryl-[protein] + ADP + H(+)</text>
        <dbReference type="Rhea" id="RHEA:17989"/>
        <dbReference type="Rhea" id="RHEA-COMP:9863"/>
        <dbReference type="Rhea" id="RHEA-COMP:11604"/>
        <dbReference type="ChEBI" id="CHEBI:15378"/>
        <dbReference type="ChEBI" id="CHEBI:29999"/>
        <dbReference type="ChEBI" id="CHEBI:30616"/>
        <dbReference type="ChEBI" id="CHEBI:83421"/>
        <dbReference type="ChEBI" id="CHEBI:456216"/>
        <dbReference type="EC" id="2.7.11.1"/>
    </reaction>
</comment>
<dbReference type="EMBL" id="CAJVOS010000020">
    <property type="protein sequence ID" value="CAG8083491.1"/>
    <property type="molecule type" value="Genomic_DNA"/>
</dbReference>
<comment type="catalytic activity">
    <reaction evidence="7">
        <text>L-threonyl-[protein] + ATP = O-phospho-L-threonyl-[protein] + ADP + H(+)</text>
        <dbReference type="Rhea" id="RHEA:46608"/>
        <dbReference type="Rhea" id="RHEA-COMP:11060"/>
        <dbReference type="Rhea" id="RHEA-COMP:11605"/>
        <dbReference type="ChEBI" id="CHEBI:15378"/>
        <dbReference type="ChEBI" id="CHEBI:30013"/>
        <dbReference type="ChEBI" id="CHEBI:30616"/>
        <dbReference type="ChEBI" id="CHEBI:61977"/>
        <dbReference type="ChEBI" id="CHEBI:456216"/>
        <dbReference type="EC" id="2.7.11.1"/>
    </reaction>
</comment>
<accession>A0A9W4MUF1</accession>
<dbReference type="OrthoDB" id="5979581at2759"/>
<evidence type="ECO:0000256" key="6">
    <source>
        <dbReference type="ARBA" id="ARBA00022840"/>
    </source>
</evidence>
<dbReference type="SMART" id="SM00220">
    <property type="entry name" value="S_TKc"/>
    <property type="match status" value="1"/>
</dbReference>
<dbReference type="InterPro" id="IPR000719">
    <property type="entry name" value="Prot_kinase_dom"/>
</dbReference>
<keyword evidence="5" id="KW-0418">Kinase</keyword>
<organism evidence="10 11">
    <name type="scientific">Penicillium olsonii</name>
    <dbReference type="NCBI Taxonomy" id="99116"/>
    <lineage>
        <taxon>Eukaryota</taxon>
        <taxon>Fungi</taxon>
        <taxon>Dikarya</taxon>
        <taxon>Ascomycota</taxon>
        <taxon>Pezizomycotina</taxon>
        <taxon>Eurotiomycetes</taxon>
        <taxon>Eurotiomycetidae</taxon>
        <taxon>Eurotiales</taxon>
        <taxon>Aspergillaceae</taxon>
        <taxon>Penicillium</taxon>
    </lineage>
</organism>
<dbReference type="GO" id="GO:0050684">
    <property type="term" value="P:regulation of mRNA processing"/>
    <property type="evidence" value="ECO:0007669"/>
    <property type="project" value="TreeGrafter"/>
</dbReference>
<keyword evidence="3" id="KW-0808">Transferase</keyword>
<reference evidence="10" key="1">
    <citation type="submission" date="2021-07" db="EMBL/GenBank/DDBJ databases">
        <authorList>
            <person name="Branca A.L. A."/>
        </authorList>
    </citation>
    <scope>NUCLEOTIDE SEQUENCE</scope>
</reference>
<dbReference type="PANTHER" id="PTHR47634:SF9">
    <property type="entry name" value="PROTEIN KINASE DOMAIN-CONTAINING PROTEIN-RELATED"/>
    <property type="match status" value="1"/>
</dbReference>